<dbReference type="EMBL" id="JAIWYP010000010">
    <property type="protein sequence ID" value="KAH3754044.1"/>
    <property type="molecule type" value="Genomic_DNA"/>
</dbReference>
<protein>
    <submittedName>
        <fullName evidence="1">Uncharacterized protein</fullName>
    </submittedName>
</protein>
<organism evidence="1 2">
    <name type="scientific">Dreissena polymorpha</name>
    <name type="common">Zebra mussel</name>
    <name type="synonym">Mytilus polymorpha</name>
    <dbReference type="NCBI Taxonomy" id="45954"/>
    <lineage>
        <taxon>Eukaryota</taxon>
        <taxon>Metazoa</taxon>
        <taxon>Spiralia</taxon>
        <taxon>Lophotrochozoa</taxon>
        <taxon>Mollusca</taxon>
        <taxon>Bivalvia</taxon>
        <taxon>Autobranchia</taxon>
        <taxon>Heteroconchia</taxon>
        <taxon>Euheterodonta</taxon>
        <taxon>Imparidentia</taxon>
        <taxon>Neoheterodontei</taxon>
        <taxon>Myida</taxon>
        <taxon>Dreissenoidea</taxon>
        <taxon>Dreissenidae</taxon>
        <taxon>Dreissena</taxon>
    </lineage>
</organism>
<sequence>MFLPTFMTSEQPGSHVFLQTLTIFIHIQDEKCPAPGGHIFQATGTIFELVQDIIGTNLLTMFHDDWTIITASRVLTRKKATPPWYIIGTNRLTKFQDDRTINVASRVLIRKNVPPPGGHTNLLTRFHEDWTINVASRVLTFHIRTNLLTKFHEDRKINVANVFQPTGIIFELVKDIVGMNLLTKFNENQTINVAPITNLLTKFHENWTISLTKAIYMYSHIRKNALPPVGHVFKVTEIIFKLIQDIIGTNLLIKFHEDRKINVASRVLTRKNACPLHHFKTYRTINVASRVHVFQANLTILELIQDIIETNLLTKFHEDGQ</sequence>
<name>A0A9D4IAA5_DREPO</name>
<reference evidence="1" key="2">
    <citation type="submission" date="2020-11" db="EMBL/GenBank/DDBJ databases">
        <authorList>
            <person name="McCartney M.A."/>
            <person name="Auch B."/>
            <person name="Kono T."/>
            <person name="Mallez S."/>
            <person name="Becker A."/>
            <person name="Gohl D.M."/>
            <person name="Silverstein K.A.T."/>
            <person name="Koren S."/>
            <person name="Bechman K.B."/>
            <person name="Herman A."/>
            <person name="Abrahante J.E."/>
            <person name="Garbe J."/>
        </authorList>
    </citation>
    <scope>NUCLEOTIDE SEQUENCE</scope>
    <source>
        <strain evidence="1">Duluth1</strain>
        <tissue evidence="1">Whole animal</tissue>
    </source>
</reference>
<reference evidence="1" key="1">
    <citation type="journal article" date="2019" name="bioRxiv">
        <title>The Genome of the Zebra Mussel, Dreissena polymorpha: A Resource for Invasive Species Research.</title>
        <authorList>
            <person name="McCartney M.A."/>
            <person name="Auch B."/>
            <person name="Kono T."/>
            <person name="Mallez S."/>
            <person name="Zhang Y."/>
            <person name="Obille A."/>
            <person name="Becker A."/>
            <person name="Abrahante J.E."/>
            <person name="Garbe J."/>
            <person name="Badalamenti J.P."/>
            <person name="Herman A."/>
            <person name="Mangelson H."/>
            <person name="Liachko I."/>
            <person name="Sullivan S."/>
            <person name="Sone E.D."/>
            <person name="Koren S."/>
            <person name="Silverstein K.A.T."/>
            <person name="Beckman K.B."/>
            <person name="Gohl D.M."/>
        </authorList>
    </citation>
    <scope>NUCLEOTIDE SEQUENCE</scope>
    <source>
        <strain evidence="1">Duluth1</strain>
        <tissue evidence="1">Whole animal</tissue>
    </source>
</reference>
<keyword evidence="2" id="KW-1185">Reference proteome</keyword>
<proteinExistence type="predicted"/>
<comment type="caution">
    <text evidence="1">The sequence shown here is derived from an EMBL/GenBank/DDBJ whole genome shotgun (WGS) entry which is preliminary data.</text>
</comment>
<accession>A0A9D4IAA5</accession>
<evidence type="ECO:0000313" key="1">
    <source>
        <dbReference type="EMBL" id="KAH3754044.1"/>
    </source>
</evidence>
<gene>
    <name evidence="1" type="ORF">DPMN_188702</name>
</gene>
<dbReference type="Proteomes" id="UP000828390">
    <property type="component" value="Unassembled WGS sequence"/>
</dbReference>
<evidence type="ECO:0000313" key="2">
    <source>
        <dbReference type="Proteomes" id="UP000828390"/>
    </source>
</evidence>
<dbReference type="AlphaFoldDB" id="A0A9D4IAA5"/>